<dbReference type="Pfam" id="PF08402">
    <property type="entry name" value="TOBE_2"/>
    <property type="match status" value="1"/>
</dbReference>
<comment type="caution">
    <text evidence="8">The sequence shown here is derived from an EMBL/GenBank/DDBJ whole genome shotgun (WGS) entry which is preliminary data.</text>
</comment>
<dbReference type="PANTHER" id="PTHR43875:SF15">
    <property type="entry name" value="TREHALOSE IMPORT ATP-BINDING PROTEIN SUGC"/>
    <property type="match status" value="1"/>
</dbReference>
<evidence type="ECO:0000256" key="6">
    <source>
        <dbReference type="ARBA" id="ARBA00023136"/>
    </source>
</evidence>
<dbReference type="Pfam" id="PF00005">
    <property type="entry name" value="ABC_tran"/>
    <property type="match status" value="1"/>
</dbReference>
<sequence length="350" mass="37358">MISLHGLTKVFPGGVRALDDLALTVEDGEFFALLGPSGCGKTTLLRTIAGLESPTSGTVAIDGKDVTALAPGERDVAMVFQDYAIFPHMDVTANIAYPLRIKKVPRARRVEKAAEVAARLSLTELLLRRPAELSGGQQQRVALARAIACHPAAFLFDEPLSNLDARLRLEARTFLKRLQRELAVTTVFVTHDQAEALALADRIAVMSKGSMIQVGTPAEIFHRPATTFVASFIGSTPMNLLPAQATESGLKVAGALLPLPSGLTPDDGAAVTYGVRPEYMDLSAAERPDAFPGVVSVLENMGTHTLITLESPGGLIQAVVPEGEEPPLGASRWAVPRRALVYRDDRLLSP</sequence>
<dbReference type="SUPFAM" id="SSF52540">
    <property type="entry name" value="P-loop containing nucleoside triphosphate hydrolases"/>
    <property type="match status" value="1"/>
</dbReference>
<dbReference type="PROSITE" id="PS50893">
    <property type="entry name" value="ABC_TRANSPORTER_2"/>
    <property type="match status" value="1"/>
</dbReference>
<dbReference type="InterPro" id="IPR027417">
    <property type="entry name" value="P-loop_NTPase"/>
</dbReference>
<dbReference type="RefSeq" id="WP_189650174.1">
    <property type="nucleotide sequence ID" value="NZ_BMRC01000012.1"/>
</dbReference>
<dbReference type="InterPro" id="IPR012340">
    <property type="entry name" value="NA-bd_OB-fold"/>
</dbReference>
<dbReference type="InterPro" id="IPR047641">
    <property type="entry name" value="ABC_transpr_MalK/UgpC-like"/>
</dbReference>
<evidence type="ECO:0000256" key="3">
    <source>
        <dbReference type="ARBA" id="ARBA00022741"/>
    </source>
</evidence>
<dbReference type="SUPFAM" id="SSF50331">
    <property type="entry name" value="MOP-like"/>
    <property type="match status" value="1"/>
</dbReference>
<name>A0ABV5IA56_9ACTN</name>
<dbReference type="InterPro" id="IPR013611">
    <property type="entry name" value="Transp-assoc_OB_typ2"/>
</dbReference>
<proteinExistence type="predicted"/>
<dbReference type="PROSITE" id="PS00211">
    <property type="entry name" value="ABC_TRANSPORTER_1"/>
    <property type="match status" value="1"/>
</dbReference>
<dbReference type="InterPro" id="IPR003593">
    <property type="entry name" value="AAA+_ATPase"/>
</dbReference>
<evidence type="ECO:0000313" key="9">
    <source>
        <dbReference type="Proteomes" id="UP001589647"/>
    </source>
</evidence>
<dbReference type="GO" id="GO:0005524">
    <property type="term" value="F:ATP binding"/>
    <property type="evidence" value="ECO:0007669"/>
    <property type="project" value="UniProtKB-KW"/>
</dbReference>
<dbReference type="Proteomes" id="UP001589647">
    <property type="component" value="Unassembled WGS sequence"/>
</dbReference>
<gene>
    <name evidence="8" type="ORF">ACFFV7_08460</name>
</gene>
<dbReference type="Gene3D" id="2.40.50.140">
    <property type="entry name" value="Nucleic acid-binding proteins"/>
    <property type="match status" value="1"/>
</dbReference>
<dbReference type="Gene3D" id="3.40.50.300">
    <property type="entry name" value="P-loop containing nucleotide triphosphate hydrolases"/>
    <property type="match status" value="1"/>
</dbReference>
<evidence type="ECO:0000256" key="4">
    <source>
        <dbReference type="ARBA" id="ARBA00022840"/>
    </source>
</evidence>
<dbReference type="InterPro" id="IPR017871">
    <property type="entry name" value="ABC_transporter-like_CS"/>
</dbReference>
<evidence type="ECO:0000259" key="7">
    <source>
        <dbReference type="PROSITE" id="PS50893"/>
    </source>
</evidence>
<keyword evidence="3" id="KW-0547">Nucleotide-binding</keyword>
<dbReference type="SMART" id="SM00382">
    <property type="entry name" value="AAA"/>
    <property type="match status" value="1"/>
</dbReference>
<keyword evidence="1" id="KW-0813">Transport</keyword>
<evidence type="ECO:0000313" key="8">
    <source>
        <dbReference type="EMBL" id="MFB9201217.1"/>
    </source>
</evidence>
<keyword evidence="4 8" id="KW-0067">ATP-binding</keyword>
<dbReference type="PANTHER" id="PTHR43875">
    <property type="entry name" value="MALTODEXTRIN IMPORT ATP-BINDING PROTEIN MSMX"/>
    <property type="match status" value="1"/>
</dbReference>
<organism evidence="8 9">
    <name type="scientific">Nonomuraea spiralis</name>
    <dbReference type="NCBI Taxonomy" id="46182"/>
    <lineage>
        <taxon>Bacteria</taxon>
        <taxon>Bacillati</taxon>
        <taxon>Actinomycetota</taxon>
        <taxon>Actinomycetes</taxon>
        <taxon>Streptosporangiales</taxon>
        <taxon>Streptosporangiaceae</taxon>
        <taxon>Nonomuraea</taxon>
    </lineage>
</organism>
<dbReference type="InterPro" id="IPR003439">
    <property type="entry name" value="ABC_transporter-like_ATP-bd"/>
</dbReference>
<keyword evidence="5" id="KW-1278">Translocase</keyword>
<keyword evidence="2" id="KW-1003">Cell membrane</keyword>
<dbReference type="EMBL" id="JBHMEI010000004">
    <property type="protein sequence ID" value="MFB9201217.1"/>
    <property type="molecule type" value="Genomic_DNA"/>
</dbReference>
<evidence type="ECO:0000256" key="2">
    <source>
        <dbReference type="ARBA" id="ARBA00022475"/>
    </source>
</evidence>
<accession>A0ABV5IA56</accession>
<dbReference type="InterPro" id="IPR008995">
    <property type="entry name" value="Mo/tungstate-bd_C_term_dom"/>
</dbReference>
<keyword evidence="9" id="KW-1185">Reference proteome</keyword>
<protein>
    <submittedName>
        <fullName evidence="8">ABC transporter ATP-binding protein</fullName>
    </submittedName>
</protein>
<evidence type="ECO:0000256" key="5">
    <source>
        <dbReference type="ARBA" id="ARBA00022967"/>
    </source>
</evidence>
<evidence type="ECO:0000256" key="1">
    <source>
        <dbReference type="ARBA" id="ARBA00022448"/>
    </source>
</evidence>
<reference evidence="8 9" key="1">
    <citation type="submission" date="2024-09" db="EMBL/GenBank/DDBJ databases">
        <authorList>
            <person name="Sun Q."/>
            <person name="Mori K."/>
        </authorList>
    </citation>
    <scope>NUCLEOTIDE SEQUENCE [LARGE SCALE GENOMIC DNA]</scope>
    <source>
        <strain evidence="8 9">CCM 3426</strain>
    </source>
</reference>
<feature type="domain" description="ABC transporter" evidence="7">
    <location>
        <begin position="2"/>
        <end position="233"/>
    </location>
</feature>
<keyword evidence="6" id="KW-0472">Membrane</keyword>